<feature type="region of interest" description="Disordered" evidence="1">
    <location>
        <begin position="1"/>
        <end position="110"/>
    </location>
</feature>
<feature type="compositionally biased region" description="Polar residues" evidence="1">
    <location>
        <begin position="79"/>
        <end position="92"/>
    </location>
</feature>
<feature type="compositionally biased region" description="Polar residues" evidence="1">
    <location>
        <begin position="1"/>
        <end position="14"/>
    </location>
</feature>
<keyword evidence="3" id="KW-1185">Reference proteome</keyword>
<gene>
    <name evidence="2" type="ORF">CVT25_002653</name>
</gene>
<accession>A0A409WLE8</accession>
<comment type="caution">
    <text evidence="2">The sequence shown here is derived from an EMBL/GenBank/DDBJ whole genome shotgun (WGS) entry which is preliminary data.</text>
</comment>
<feature type="compositionally biased region" description="Basic and acidic residues" evidence="1">
    <location>
        <begin position="60"/>
        <end position="73"/>
    </location>
</feature>
<dbReference type="Proteomes" id="UP000283269">
    <property type="component" value="Unassembled WGS sequence"/>
</dbReference>
<evidence type="ECO:0000313" key="3">
    <source>
        <dbReference type="Proteomes" id="UP000283269"/>
    </source>
</evidence>
<dbReference type="AlphaFoldDB" id="A0A409WLE8"/>
<evidence type="ECO:0000313" key="2">
    <source>
        <dbReference type="EMBL" id="PPQ79383.1"/>
    </source>
</evidence>
<dbReference type="OrthoDB" id="3245714at2759"/>
<organism evidence="2 3">
    <name type="scientific">Psilocybe cyanescens</name>
    <dbReference type="NCBI Taxonomy" id="93625"/>
    <lineage>
        <taxon>Eukaryota</taxon>
        <taxon>Fungi</taxon>
        <taxon>Dikarya</taxon>
        <taxon>Basidiomycota</taxon>
        <taxon>Agaricomycotina</taxon>
        <taxon>Agaricomycetes</taxon>
        <taxon>Agaricomycetidae</taxon>
        <taxon>Agaricales</taxon>
        <taxon>Agaricineae</taxon>
        <taxon>Strophariaceae</taxon>
        <taxon>Psilocybe</taxon>
    </lineage>
</organism>
<sequence>MSPARSRSASNTAFVGSKAKGNADSKAKSKSKSKAARSTKNSREGVLEKEKSNACAPFRHANEALREGRDEAPAPRQQEVPTTTAVQPQPQAEKTKAHAHAQVIRNKESKENVVEDIGGVTSEKEAYALDLGLLGARDVRAYEHERQRVKRAEERAARRARKEREGGIPAGAAGRGTKSWAAAERVEVDGEYVVGGGKKTQIVVRRAEEDGGVGAGDKLGGARIELGTEEILLSDLVVYSSSAVQKGRGRAGRGGEEEFEMVPAVRAVIVLDDVEFGCGKRDMDVDDTWECVDGEVKEDGLSYAQVVLGLHIDG</sequence>
<feature type="compositionally biased region" description="Basic and acidic residues" evidence="1">
    <location>
        <begin position="41"/>
        <end position="52"/>
    </location>
</feature>
<evidence type="ECO:0000256" key="1">
    <source>
        <dbReference type="SAM" id="MobiDB-lite"/>
    </source>
</evidence>
<name>A0A409WLE8_PSICY</name>
<reference evidence="2 3" key="1">
    <citation type="journal article" date="2018" name="Evol. Lett.">
        <title>Horizontal gene cluster transfer increased hallucinogenic mushroom diversity.</title>
        <authorList>
            <person name="Reynolds H.T."/>
            <person name="Vijayakumar V."/>
            <person name="Gluck-Thaler E."/>
            <person name="Korotkin H.B."/>
            <person name="Matheny P.B."/>
            <person name="Slot J.C."/>
        </authorList>
    </citation>
    <scope>NUCLEOTIDE SEQUENCE [LARGE SCALE GENOMIC DNA]</scope>
    <source>
        <strain evidence="2 3">2631</strain>
    </source>
</reference>
<protein>
    <submittedName>
        <fullName evidence="2">Uncharacterized protein</fullName>
    </submittedName>
</protein>
<dbReference type="EMBL" id="NHYD01003376">
    <property type="protein sequence ID" value="PPQ79383.1"/>
    <property type="molecule type" value="Genomic_DNA"/>
</dbReference>
<dbReference type="InParanoid" id="A0A409WLE8"/>
<feature type="compositionally biased region" description="Basic residues" evidence="1">
    <location>
        <begin position="28"/>
        <end position="37"/>
    </location>
</feature>
<proteinExistence type="predicted"/>